<dbReference type="PROSITE" id="PS51897">
    <property type="entry name" value="ANNEXIN_2"/>
    <property type="match status" value="1"/>
</dbReference>
<dbReference type="GO" id="GO:0005634">
    <property type="term" value="C:nucleus"/>
    <property type="evidence" value="ECO:0007669"/>
    <property type="project" value="TreeGrafter"/>
</dbReference>
<evidence type="ECO:0000256" key="1">
    <source>
        <dbReference type="ARBA" id="ARBA00007831"/>
    </source>
</evidence>
<dbReference type="Proteomes" id="UP000050761">
    <property type="component" value="Unassembled WGS sequence"/>
</dbReference>
<keyword evidence="4" id="KW-0106">Calcium</keyword>
<dbReference type="PRINTS" id="PR00196">
    <property type="entry name" value="ANNEXIN"/>
</dbReference>
<gene>
    <name evidence="5" type="ORF">HPBE_LOCUS25650</name>
</gene>
<evidence type="ECO:0000313" key="5">
    <source>
        <dbReference type="EMBL" id="VDP52780.1"/>
    </source>
</evidence>
<dbReference type="GO" id="GO:0043395">
    <property type="term" value="F:heparan sulfate proteoglycan binding"/>
    <property type="evidence" value="ECO:0007669"/>
    <property type="project" value="TreeGrafter"/>
</dbReference>
<comment type="domain">
    <text evidence="4">A pair of annexin repeats may form one binding site for calcium and phospholipid.</text>
</comment>
<proteinExistence type="inferred from homology"/>
<evidence type="ECO:0000256" key="2">
    <source>
        <dbReference type="ARBA" id="ARBA00022737"/>
    </source>
</evidence>
<dbReference type="GO" id="GO:0005737">
    <property type="term" value="C:cytoplasm"/>
    <property type="evidence" value="ECO:0007669"/>
    <property type="project" value="TreeGrafter"/>
</dbReference>
<dbReference type="PANTHER" id="PTHR10502:SF177">
    <property type="entry name" value="ANNEXIN B10"/>
    <property type="match status" value="1"/>
</dbReference>
<sequence length="96" mass="10932">MQTPTKRDVLDIQKAVKGFGTNERVLIEILASRTNEEIRGIRNTFYTTFDKSLEEAVAADTSGDFRRLLTVLIQANRDEHGLPQFHRAVQVDFVVL</sequence>
<keyword evidence="2 4" id="KW-0677">Repeat</keyword>
<keyword evidence="4" id="KW-0111">Calcium/phospholipid-binding</keyword>
<evidence type="ECO:0000256" key="4">
    <source>
        <dbReference type="RuleBase" id="RU003540"/>
    </source>
</evidence>
<dbReference type="WBParaSite" id="HPBE_0002565101-mRNA-1">
    <property type="protein sequence ID" value="HPBE_0002565101-mRNA-1"/>
    <property type="gene ID" value="HPBE_0002565101"/>
</dbReference>
<evidence type="ECO:0000313" key="6">
    <source>
        <dbReference type="Proteomes" id="UP000050761"/>
    </source>
</evidence>
<accession>A0A183GSI1</accession>
<dbReference type="OrthoDB" id="37886at2759"/>
<dbReference type="PANTHER" id="PTHR10502">
    <property type="entry name" value="ANNEXIN"/>
    <property type="match status" value="1"/>
</dbReference>
<dbReference type="GO" id="GO:0001786">
    <property type="term" value="F:phosphatidylserine binding"/>
    <property type="evidence" value="ECO:0007669"/>
    <property type="project" value="TreeGrafter"/>
</dbReference>
<keyword evidence="3 4" id="KW-0041">Annexin</keyword>
<evidence type="ECO:0000256" key="3">
    <source>
        <dbReference type="ARBA" id="ARBA00023216"/>
    </source>
</evidence>
<name>A0A183GSI1_HELPZ</name>
<dbReference type="Pfam" id="PF00191">
    <property type="entry name" value="Annexin"/>
    <property type="match status" value="1"/>
</dbReference>
<dbReference type="Gene3D" id="1.10.220.10">
    <property type="entry name" value="Annexin"/>
    <property type="match status" value="1"/>
</dbReference>
<dbReference type="SMART" id="SM00335">
    <property type="entry name" value="ANX"/>
    <property type="match status" value="1"/>
</dbReference>
<reference evidence="5 6" key="1">
    <citation type="submission" date="2018-11" db="EMBL/GenBank/DDBJ databases">
        <authorList>
            <consortium name="Pathogen Informatics"/>
        </authorList>
    </citation>
    <scope>NUCLEOTIDE SEQUENCE [LARGE SCALE GENOMIC DNA]</scope>
</reference>
<dbReference type="InterPro" id="IPR001464">
    <property type="entry name" value="Annexin"/>
</dbReference>
<dbReference type="GO" id="GO:0005509">
    <property type="term" value="F:calcium ion binding"/>
    <property type="evidence" value="ECO:0007669"/>
    <property type="project" value="InterPro"/>
</dbReference>
<reference evidence="7" key="2">
    <citation type="submission" date="2019-09" db="UniProtKB">
        <authorList>
            <consortium name="WormBaseParasite"/>
        </authorList>
    </citation>
    <scope>IDENTIFICATION</scope>
</reference>
<dbReference type="InterPro" id="IPR018502">
    <property type="entry name" value="Annexin_repeat"/>
</dbReference>
<dbReference type="InterPro" id="IPR037104">
    <property type="entry name" value="Annexin_sf"/>
</dbReference>
<dbReference type="SUPFAM" id="SSF47874">
    <property type="entry name" value="Annexin"/>
    <property type="match status" value="1"/>
</dbReference>
<dbReference type="AlphaFoldDB" id="A0A183GSI1"/>
<dbReference type="InterPro" id="IPR018252">
    <property type="entry name" value="Annexin_repeat_CS"/>
</dbReference>
<keyword evidence="6" id="KW-1185">Reference proteome</keyword>
<dbReference type="PROSITE" id="PS00223">
    <property type="entry name" value="ANNEXIN_1"/>
    <property type="match status" value="1"/>
</dbReference>
<dbReference type="FunFam" id="1.10.220.10:FF:000003">
    <property type="entry name" value="Annexin"/>
    <property type="match status" value="1"/>
</dbReference>
<comment type="similarity">
    <text evidence="1 4">Belongs to the annexin family.</text>
</comment>
<accession>A0A3P8ED32</accession>
<dbReference type="GO" id="GO:0012506">
    <property type="term" value="C:vesicle membrane"/>
    <property type="evidence" value="ECO:0007669"/>
    <property type="project" value="TreeGrafter"/>
</dbReference>
<evidence type="ECO:0000313" key="7">
    <source>
        <dbReference type="WBParaSite" id="HPBE_0002565101-mRNA-1"/>
    </source>
</evidence>
<dbReference type="GO" id="GO:0005886">
    <property type="term" value="C:plasma membrane"/>
    <property type="evidence" value="ECO:0007669"/>
    <property type="project" value="TreeGrafter"/>
</dbReference>
<organism evidence="6 7">
    <name type="scientific">Heligmosomoides polygyrus</name>
    <name type="common">Parasitic roundworm</name>
    <dbReference type="NCBI Taxonomy" id="6339"/>
    <lineage>
        <taxon>Eukaryota</taxon>
        <taxon>Metazoa</taxon>
        <taxon>Ecdysozoa</taxon>
        <taxon>Nematoda</taxon>
        <taxon>Chromadorea</taxon>
        <taxon>Rhabditida</taxon>
        <taxon>Rhabditina</taxon>
        <taxon>Rhabditomorpha</taxon>
        <taxon>Strongyloidea</taxon>
        <taxon>Heligmosomidae</taxon>
        <taxon>Heligmosomoides</taxon>
    </lineage>
</organism>
<dbReference type="GO" id="GO:0005544">
    <property type="term" value="F:calcium-dependent phospholipid binding"/>
    <property type="evidence" value="ECO:0007669"/>
    <property type="project" value="UniProtKB-KW"/>
</dbReference>
<protein>
    <recommendedName>
        <fullName evidence="4">Annexin</fullName>
    </recommendedName>
</protein>
<dbReference type="EMBL" id="UZAH01038305">
    <property type="protein sequence ID" value="VDP52780.1"/>
    <property type="molecule type" value="Genomic_DNA"/>
</dbReference>